<keyword evidence="1" id="KW-0675">Receptor</keyword>
<organism evidence="1 2">
    <name type="scientific">Nibea albiflora</name>
    <name type="common">Yellow drum</name>
    <name type="synonym">Corvina albiflora</name>
    <dbReference type="NCBI Taxonomy" id="240163"/>
    <lineage>
        <taxon>Eukaryota</taxon>
        <taxon>Metazoa</taxon>
        <taxon>Chordata</taxon>
        <taxon>Craniata</taxon>
        <taxon>Vertebrata</taxon>
        <taxon>Euteleostomi</taxon>
        <taxon>Actinopterygii</taxon>
        <taxon>Neopterygii</taxon>
        <taxon>Teleostei</taxon>
        <taxon>Neoteleostei</taxon>
        <taxon>Acanthomorphata</taxon>
        <taxon>Eupercaria</taxon>
        <taxon>Sciaenidae</taxon>
        <taxon>Nibea</taxon>
    </lineage>
</organism>
<comment type="caution">
    <text evidence="1">The sequence shown here is derived from an EMBL/GenBank/DDBJ whole genome shotgun (WGS) entry which is preliminary data.</text>
</comment>
<keyword evidence="2" id="KW-1185">Reference proteome</keyword>
<accession>A0ACB7EJH5</accession>
<protein>
    <submittedName>
        <fullName evidence="1">Extracellular calcium-sensing receptor</fullName>
    </submittedName>
</protein>
<name>A0ACB7EJH5_NIBAL</name>
<gene>
    <name evidence="1" type="primary">CASR.23</name>
    <name evidence="1" type="ORF">GBF38_012239</name>
</gene>
<reference evidence="1" key="1">
    <citation type="submission" date="2020-04" db="EMBL/GenBank/DDBJ databases">
        <title>A chromosome-scale assembly and high-density genetic map of the yellow drum (Nibea albiflora) genome.</title>
        <authorList>
            <person name="Xu D."/>
            <person name="Zhang W."/>
            <person name="Chen R."/>
            <person name="Tan P."/>
            <person name="Wang L."/>
            <person name="Song H."/>
            <person name="Tian L."/>
            <person name="Zhu Q."/>
            <person name="Wang B."/>
        </authorList>
    </citation>
    <scope>NUCLEOTIDE SEQUENCE</scope>
    <source>
        <strain evidence="1">ZJHYS-2018</strain>
    </source>
</reference>
<evidence type="ECO:0000313" key="1">
    <source>
        <dbReference type="EMBL" id="KAG8001947.1"/>
    </source>
</evidence>
<sequence length="387" mass="43436">MLLLKLVFLALLIRRGMAVCRLQVRAQPPELTQDGDFILGGIFTFRTGYMGSVNTFQTLPDPPTCLHINIREFKFSQAMIFAIKEINQNPAILPNHTLGYKIYNSCGMTNIIRSAIDLANGQREIIDERNCTKADTAQAVLGHSGSSPTMGFARIVGRFQIPVLSHFATCACLSDREEFPSFFRTIPSDHHQSRALAKLVKHFGWSWVGAISNKNEYGINGIATFIQSAQEEEVCIEYYRAFEQGGPLHELTDVVETVKYSTSKVIVAFMSHREIKLLAKELYRQNITGLQWVGSDAWITDHSLTDSEGSSVLVGSLGFVVSRAKIPGLEEHLRQLHPSLFPYSQFVRDFWEDTFDCALNETSDTRMKPCDGSESLQNVESYFTDVS</sequence>
<dbReference type="EMBL" id="CM024794">
    <property type="protein sequence ID" value="KAG8001947.1"/>
    <property type="molecule type" value="Genomic_DNA"/>
</dbReference>
<proteinExistence type="predicted"/>
<dbReference type="Proteomes" id="UP000805704">
    <property type="component" value="Chromosome 6"/>
</dbReference>
<evidence type="ECO:0000313" key="2">
    <source>
        <dbReference type="Proteomes" id="UP000805704"/>
    </source>
</evidence>